<organism evidence="4 5">
    <name type="scientific">Candidatus Muproteobacteria bacterium RBG_16_60_9</name>
    <dbReference type="NCBI Taxonomy" id="1817755"/>
    <lineage>
        <taxon>Bacteria</taxon>
        <taxon>Pseudomonadati</taxon>
        <taxon>Pseudomonadota</taxon>
        <taxon>Candidatus Muproteobacteria</taxon>
    </lineage>
</organism>
<comment type="subunit">
    <text evidence="3">UreD, UreF and UreG form a complex that acts as a GTP-hydrolysis-dependent molecular chaperone, activating the urease apoprotein by helping to assemble the nickel containing metallocenter of UreC. The UreE protein probably delivers the nickel.</text>
</comment>
<evidence type="ECO:0000313" key="4">
    <source>
        <dbReference type="EMBL" id="OGI69802.1"/>
    </source>
</evidence>
<keyword evidence="3" id="KW-0963">Cytoplasm</keyword>
<protein>
    <recommendedName>
        <fullName evidence="3">Urease accessory protein UreF</fullName>
    </recommendedName>
</protein>
<comment type="caution">
    <text evidence="4">The sequence shown here is derived from an EMBL/GenBank/DDBJ whole genome shotgun (WGS) entry which is preliminary data.</text>
</comment>
<dbReference type="EMBL" id="MFSP01000014">
    <property type="protein sequence ID" value="OGI69802.1"/>
    <property type="molecule type" value="Genomic_DNA"/>
</dbReference>
<evidence type="ECO:0000256" key="2">
    <source>
        <dbReference type="ARBA" id="ARBA00023186"/>
    </source>
</evidence>
<comment type="function">
    <text evidence="3">Required for maturation of urease via the functional incorporation of the urease nickel metallocenter.</text>
</comment>
<dbReference type="Gene3D" id="1.10.4190.10">
    <property type="entry name" value="Urease accessory protein UreF"/>
    <property type="match status" value="1"/>
</dbReference>
<gene>
    <name evidence="3" type="primary">ureF</name>
    <name evidence="4" type="ORF">A2W18_14140</name>
</gene>
<keyword evidence="1 3" id="KW-0996">Nickel insertion</keyword>
<keyword evidence="2 3" id="KW-0143">Chaperone</keyword>
<dbReference type="AlphaFoldDB" id="A0A1F6VJK6"/>
<sequence length="231" mass="25297">MPRSAAIPDSGALLRLLQLASPSLPVGAYSYSEGLEYAVENRAVVDVASLRAWLEDALEYGGARVEAAVLVRVYDAWQLGNADAERRWNVWLTAARESEELRLQNHEMGRALLKLLAELHPSPAGVASLLAQPCNFTVAFAIAAAHWRIARDAAVIGYLQTWTTNMIGTGVKLIPLGQTAGQRLLWDLQSTIEETARAAATIKDDNLAVSNWGQALASMRHETQYSRLFRS</sequence>
<name>A0A1F6VJK6_9PROT</name>
<dbReference type="InterPro" id="IPR038277">
    <property type="entry name" value="UreF_sf"/>
</dbReference>
<dbReference type="PIRSF" id="PIRSF009467">
    <property type="entry name" value="Ureas_acces_UreF"/>
    <property type="match status" value="1"/>
</dbReference>
<comment type="subcellular location">
    <subcellularLocation>
        <location evidence="3">Cytoplasm</location>
    </subcellularLocation>
</comment>
<evidence type="ECO:0000313" key="5">
    <source>
        <dbReference type="Proteomes" id="UP000179076"/>
    </source>
</evidence>
<comment type="similarity">
    <text evidence="3">Belongs to the UreF family.</text>
</comment>
<dbReference type="InterPro" id="IPR002639">
    <property type="entry name" value="UreF"/>
</dbReference>
<reference evidence="4 5" key="1">
    <citation type="journal article" date="2016" name="Nat. Commun.">
        <title>Thousands of microbial genomes shed light on interconnected biogeochemical processes in an aquifer system.</title>
        <authorList>
            <person name="Anantharaman K."/>
            <person name="Brown C.T."/>
            <person name="Hug L.A."/>
            <person name="Sharon I."/>
            <person name="Castelle C.J."/>
            <person name="Probst A.J."/>
            <person name="Thomas B.C."/>
            <person name="Singh A."/>
            <person name="Wilkins M.J."/>
            <person name="Karaoz U."/>
            <person name="Brodie E.L."/>
            <person name="Williams K.H."/>
            <person name="Hubbard S.S."/>
            <person name="Banfield J.F."/>
        </authorList>
    </citation>
    <scope>NUCLEOTIDE SEQUENCE [LARGE SCALE GENOMIC DNA]</scope>
</reference>
<dbReference type="GO" id="GO:0005737">
    <property type="term" value="C:cytoplasm"/>
    <property type="evidence" value="ECO:0007669"/>
    <property type="project" value="UniProtKB-SubCell"/>
</dbReference>
<dbReference type="PANTHER" id="PTHR33620:SF1">
    <property type="entry name" value="UREASE ACCESSORY PROTEIN F"/>
    <property type="match status" value="1"/>
</dbReference>
<dbReference type="GO" id="GO:0016151">
    <property type="term" value="F:nickel cation binding"/>
    <property type="evidence" value="ECO:0007669"/>
    <property type="project" value="UniProtKB-UniRule"/>
</dbReference>
<dbReference type="Proteomes" id="UP000179076">
    <property type="component" value="Unassembled WGS sequence"/>
</dbReference>
<accession>A0A1F6VJK6</accession>
<dbReference type="HAMAP" id="MF_01385">
    <property type="entry name" value="UreF"/>
    <property type="match status" value="1"/>
</dbReference>
<evidence type="ECO:0000256" key="3">
    <source>
        <dbReference type="HAMAP-Rule" id="MF_01385"/>
    </source>
</evidence>
<dbReference type="Pfam" id="PF01730">
    <property type="entry name" value="UreF"/>
    <property type="match status" value="1"/>
</dbReference>
<dbReference type="PANTHER" id="PTHR33620">
    <property type="entry name" value="UREASE ACCESSORY PROTEIN F"/>
    <property type="match status" value="1"/>
</dbReference>
<proteinExistence type="inferred from homology"/>
<evidence type="ECO:0000256" key="1">
    <source>
        <dbReference type="ARBA" id="ARBA00022988"/>
    </source>
</evidence>